<comment type="caution">
    <text evidence="1">The sequence shown here is derived from an EMBL/GenBank/DDBJ whole genome shotgun (WGS) entry which is preliminary data.</text>
</comment>
<sequence>MEDRKVHTIAVISVISLIIVIIICRVSLKLSKAFFLICGASIAIILAVFSCLLIRQRYNNRRKVLESQLKSEGRELRIEYSFLRKIAGVPTKFRYKELEEATDDFQAVIGKGSSGSVFKGILNDGTSVAVKRINGEERGEREFRSEVSAIASVQHVNLVRLFGYCNSPTPPRYLVYEFIPNGSLDCWIFPMKQTTTRTRRCGCLPWNLRYNVAIDVAKALSYLHHDCRSRILHLDVKPENILLDENYKALVTDFGLSKLVGKDESQVMTTIRGTRGYLAPEWLLERGISEKSDIYSYGMVLLEMIGGRRNVSKVEDPRDKSKKKWEFFPKIVNEKLREGKLMEIVDKRVVESGNFDENEVKRLVFIGLWCIQEKPRLRPSMVEIVDMLEGRVSVEEPPGTRMILVDMLADDEDPTDHNNLARLLTPMSSNVDCTSTYSLGSTMSIFSGR</sequence>
<protein>
    <submittedName>
        <fullName evidence="1">Uncharacterized protein</fullName>
    </submittedName>
</protein>
<organism evidence="1 2">
    <name type="scientific">Trifolium pratense</name>
    <name type="common">Red clover</name>
    <dbReference type="NCBI Taxonomy" id="57577"/>
    <lineage>
        <taxon>Eukaryota</taxon>
        <taxon>Viridiplantae</taxon>
        <taxon>Streptophyta</taxon>
        <taxon>Embryophyta</taxon>
        <taxon>Tracheophyta</taxon>
        <taxon>Spermatophyta</taxon>
        <taxon>Magnoliopsida</taxon>
        <taxon>eudicotyledons</taxon>
        <taxon>Gunneridae</taxon>
        <taxon>Pentapetalae</taxon>
        <taxon>rosids</taxon>
        <taxon>fabids</taxon>
        <taxon>Fabales</taxon>
        <taxon>Fabaceae</taxon>
        <taxon>Papilionoideae</taxon>
        <taxon>50 kb inversion clade</taxon>
        <taxon>NPAAA clade</taxon>
        <taxon>Hologalegina</taxon>
        <taxon>IRL clade</taxon>
        <taxon>Trifolieae</taxon>
        <taxon>Trifolium</taxon>
    </lineage>
</organism>
<gene>
    <name evidence="1" type="ORF">MILVUS5_LOCUS5639</name>
</gene>
<dbReference type="Proteomes" id="UP001177021">
    <property type="component" value="Unassembled WGS sequence"/>
</dbReference>
<evidence type="ECO:0000313" key="1">
    <source>
        <dbReference type="EMBL" id="CAJ2634836.1"/>
    </source>
</evidence>
<evidence type="ECO:0000313" key="2">
    <source>
        <dbReference type="Proteomes" id="UP001177021"/>
    </source>
</evidence>
<keyword evidence="2" id="KW-1185">Reference proteome</keyword>
<accession>A0ACB0IQV7</accession>
<reference evidence="1" key="1">
    <citation type="submission" date="2023-10" db="EMBL/GenBank/DDBJ databases">
        <authorList>
            <person name="Rodriguez Cubillos JULIANA M."/>
            <person name="De Vega J."/>
        </authorList>
    </citation>
    <scope>NUCLEOTIDE SEQUENCE</scope>
</reference>
<dbReference type="EMBL" id="CASHSV030000002">
    <property type="protein sequence ID" value="CAJ2634836.1"/>
    <property type="molecule type" value="Genomic_DNA"/>
</dbReference>
<proteinExistence type="predicted"/>
<name>A0ACB0IQV7_TRIPR</name>